<sequence>MPSPRGKQQNNLPRSTLHYPPFLPRDAAHPLPPPQPAPFPPILLLWWWHKLDPPLGGIPLTNPPLPPNPRHLLPHLLNRPYTTLKPWRQV</sequence>
<protein>
    <submittedName>
        <fullName evidence="2">Uncharacterized protein</fullName>
    </submittedName>
</protein>
<evidence type="ECO:0000313" key="3">
    <source>
        <dbReference type="Proteomes" id="UP000799750"/>
    </source>
</evidence>
<accession>A0A6A6QRU6</accession>
<feature type="region of interest" description="Disordered" evidence="1">
    <location>
        <begin position="1"/>
        <end position="34"/>
    </location>
</feature>
<evidence type="ECO:0000256" key="1">
    <source>
        <dbReference type="SAM" id="MobiDB-lite"/>
    </source>
</evidence>
<feature type="compositionally biased region" description="Polar residues" evidence="1">
    <location>
        <begin position="1"/>
        <end position="14"/>
    </location>
</feature>
<proteinExistence type="predicted"/>
<dbReference type="EMBL" id="MU004189">
    <property type="protein sequence ID" value="KAF2495238.1"/>
    <property type="molecule type" value="Genomic_DNA"/>
</dbReference>
<dbReference type="Proteomes" id="UP000799750">
    <property type="component" value="Unassembled WGS sequence"/>
</dbReference>
<name>A0A6A6QRU6_9PEZI</name>
<evidence type="ECO:0000313" key="2">
    <source>
        <dbReference type="EMBL" id="KAF2495238.1"/>
    </source>
</evidence>
<keyword evidence="3" id="KW-1185">Reference proteome</keyword>
<dbReference type="AlphaFoldDB" id="A0A6A6QRU6"/>
<reference evidence="2" key="1">
    <citation type="journal article" date="2020" name="Stud. Mycol.">
        <title>101 Dothideomycetes genomes: a test case for predicting lifestyles and emergence of pathogens.</title>
        <authorList>
            <person name="Haridas S."/>
            <person name="Albert R."/>
            <person name="Binder M."/>
            <person name="Bloem J."/>
            <person name="Labutti K."/>
            <person name="Salamov A."/>
            <person name="Andreopoulos B."/>
            <person name="Baker S."/>
            <person name="Barry K."/>
            <person name="Bills G."/>
            <person name="Bluhm B."/>
            <person name="Cannon C."/>
            <person name="Castanera R."/>
            <person name="Culley D."/>
            <person name="Daum C."/>
            <person name="Ezra D."/>
            <person name="Gonzalez J."/>
            <person name="Henrissat B."/>
            <person name="Kuo A."/>
            <person name="Liang C."/>
            <person name="Lipzen A."/>
            <person name="Lutzoni F."/>
            <person name="Magnuson J."/>
            <person name="Mondo S."/>
            <person name="Nolan M."/>
            <person name="Ohm R."/>
            <person name="Pangilinan J."/>
            <person name="Park H.-J."/>
            <person name="Ramirez L."/>
            <person name="Alfaro M."/>
            <person name="Sun H."/>
            <person name="Tritt A."/>
            <person name="Yoshinaga Y."/>
            <person name="Zwiers L.-H."/>
            <person name="Turgeon B."/>
            <person name="Goodwin S."/>
            <person name="Spatafora J."/>
            <person name="Crous P."/>
            <person name="Grigoriev I."/>
        </authorList>
    </citation>
    <scope>NUCLEOTIDE SEQUENCE</scope>
    <source>
        <strain evidence="2">CBS 269.34</strain>
    </source>
</reference>
<gene>
    <name evidence="2" type="ORF">BU16DRAFT_527115</name>
</gene>
<organism evidence="2 3">
    <name type="scientific">Lophium mytilinum</name>
    <dbReference type="NCBI Taxonomy" id="390894"/>
    <lineage>
        <taxon>Eukaryota</taxon>
        <taxon>Fungi</taxon>
        <taxon>Dikarya</taxon>
        <taxon>Ascomycota</taxon>
        <taxon>Pezizomycotina</taxon>
        <taxon>Dothideomycetes</taxon>
        <taxon>Pleosporomycetidae</taxon>
        <taxon>Mytilinidiales</taxon>
        <taxon>Mytilinidiaceae</taxon>
        <taxon>Lophium</taxon>
    </lineage>
</organism>